<feature type="region of interest" description="Disordered" evidence="1">
    <location>
        <begin position="375"/>
        <end position="399"/>
    </location>
</feature>
<keyword evidence="2" id="KW-0812">Transmembrane</keyword>
<feature type="transmembrane region" description="Helical" evidence="2">
    <location>
        <begin position="199"/>
        <end position="218"/>
    </location>
</feature>
<feature type="transmembrane region" description="Helical" evidence="2">
    <location>
        <begin position="116"/>
        <end position="134"/>
    </location>
</feature>
<keyword evidence="2" id="KW-1133">Transmembrane helix</keyword>
<keyword evidence="4" id="KW-1185">Reference proteome</keyword>
<dbReference type="PANTHER" id="PTHR36840">
    <property type="entry name" value="BLL5714 PROTEIN"/>
    <property type="match status" value="1"/>
</dbReference>
<dbReference type="Pfam" id="PF06772">
    <property type="entry name" value="LtrA"/>
    <property type="match status" value="1"/>
</dbReference>
<evidence type="ECO:0000256" key="1">
    <source>
        <dbReference type="SAM" id="MobiDB-lite"/>
    </source>
</evidence>
<dbReference type="AlphaFoldDB" id="A0A919V0A4"/>
<feature type="transmembrane region" description="Helical" evidence="2">
    <location>
        <begin position="146"/>
        <end position="179"/>
    </location>
</feature>
<keyword evidence="2" id="KW-0472">Membrane</keyword>
<feature type="transmembrane region" description="Helical" evidence="2">
    <location>
        <begin position="27"/>
        <end position="45"/>
    </location>
</feature>
<evidence type="ECO:0000313" key="4">
    <source>
        <dbReference type="Proteomes" id="UP000655287"/>
    </source>
</evidence>
<dbReference type="InterPro" id="IPR010640">
    <property type="entry name" value="Low_temperature_requirement_A"/>
</dbReference>
<feature type="transmembrane region" description="Helical" evidence="2">
    <location>
        <begin position="268"/>
        <end position="289"/>
    </location>
</feature>
<dbReference type="EMBL" id="BOOU01000065">
    <property type="protein sequence ID" value="GII79871.1"/>
    <property type="molecule type" value="Genomic_DNA"/>
</dbReference>
<comment type="caution">
    <text evidence="3">The sequence shown here is derived from an EMBL/GenBank/DDBJ whole genome shotgun (WGS) entry which is preliminary data.</text>
</comment>
<feature type="transmembrane region" description="Helical" evidence="2">
    <location>
        <begin position="57"/>
        <end position="78"/>
    </location>
</feature>
<gene>
    <name evidence="3" type="ORF">Sru01_48530</name>
</gene>
<feature type="compositionally biased region" description="Pro residues" evidence="1">
    <location>
        <begin position="380"/>
        <end position="392"/>
    </location>
</feature>
<evidence type="ECO:0000256" key="2">
    <source>
        <dbReference type="SAM" id="Phobius"/>
    </source>
</evidence>
<feature type="transmembrane region" description="Helical" evidence="2">
    <location>
        <begin position="90"/>
        <end position="110"/>
    </location>
</feature>
<reference evidence="3" key="1">
    <citation type="submission" date="2021-01" db="EMBL/GenBank/DDBJ databases">
        <title>Whole genome shotgun sequence of Sphaerisporangium rufum NBRC 109079.</title>
        <authorList>
            <person name="Komaki H."/>
            <person name="Tamura T."/>
        </authorList>
    </citation>
    <scope>NUCLEOTIDE SEQUENCE</scope>
    <source>
        <strain evidence="3">NBRC 109079</strain>
    </source>
</reference>
<feature type="transmembrane region" description="Helical" evidence="2">
    <location>
        <begin position="225"/>
        <end position="244"/>
    </location>
</feature>
<accession>A0A919V0A4</accession>
<proteinExistence type="predicted"/>
<protein>
    <submittedName>
        <fullName evidence="3">Low temperature requirement protein A</fullName>
    </submittedName>
</protein>
<feature type="transmembrane region" description="Helical" evidence="2">
    <location>
        <begin position="339"/>
        <end position="369"/>
    </location>
</feature>
<dbReference type="Proteomes" id="UP000655287">
    <property type="component" value="Unassembled WGS sequence"/>
</dbReference>
<organism evidence="3 4">
    <name type="scientific">Sphaerisporangium rufum</name>
    <dbReference type="NCBI Taxonomy" id="1381558"/>
    <lineage>
        <taxon>Bacteria</taxon>
        <taxon>Bacillati</taxon>
        <taxon>Actinomycetota</taxon>
        <taxon>Actinomycetes</taxon>
        <taxon>Streptosporangiales</taxon>
        <taxon>Streptosporangiaceae</taxon>
        <taxon>Sphaerisporangium</taxon>
    </lineage>
</organism>
<dbReference type="PANTHER" id="PTHR36840:SF1">
    <property type="entry name" value="BLL5714 PROTEIN"/>
    <property type="match status" value="1"/>
</dbReference>
<dbReference type="RefSeq" id="WP_203990056.1">
    <property type="nucleotide sequence ID" value="NZ_BOOU01000065.1"/>
</dbReference>
<name>A0A919V0A4_9ACTN</name>
<evidence type="ECO:0000313" key="3">
    <source>
        <dbReference type="EMBL" id="GII79871.1"/>
    </source>
</evidence>
<sequence length="399" mass="41752">MRLPGWFAERVEPTPAHEELRVSTLELFFDLVFVFTITQLTTLLVDGLADGGHPLPAALRVLLVFGVMWWMYAGYAWLTNTIPPVRPARRVLVLLGMVGFLIMALAIPTAFDGGGWAFALGYLIIVLVHAGLYLQATASIVRVVPFNLAATGLLFAAGFTDGPLVLVLWAAAMVLLWASPYFIGQKGFPLHPAHIVERHGLLVIVALGESVVAIGIGAHGHIDPGLAVAAALGLALAACLWWVYFGGDDEGPAERALAGAEPVRRTRLILGAFFYAHIPLLLGIVGVAAGVKKALGHPLEALHAGPAVALAAGVTLYLAGDVLYRKVLGLPGHRTRPVAAALAPVTIVAGLWSALAQLAALTALLVAVLAAEHRRRPGRAPNPPGTPQPPADPAGGAPA</sequence>